<organism evidence="1 2">
    <name type="scientific">Aspergillus turcosus</name>
    <dbReference type="NCBI Taxonomy" id="1245748"/>
    <lineage>
        <taxon>Eukaryota</taxon>
        <taxon>Fungi</taxon>
        <taxon>Dikarya</taxon>
        <taxon>Ascomycota</taxon>
        <taxon>Pezizomycotina</taxon>
        <taxon>Eurotiomycetes</taxon>
        <taxon>Eurotiomycetidae</taxon>
        <taxon>Eurotiales</taxon>
        <taxon>Aspergillaceae</taxon>
        <taxon>Aspergillus</taxon>
        <taxon>Aspergillus subgen. Fumigati</taxon>
    </lineage>
</organism>
<evidence type="ECO:0000313" key="2">
    <source>
        <dbReference type="Proteomes" id="UP000215289"/>
    </source>
</evidence>
<gene>
    <name evidence="1" type="ORF">CFD26_101184</name>
</gene>
<dbReference type="AlphaFoldDB" id="A0A421D1F3"/>
<accession>A0A421D1F3</accession>
<dbReference type="Proteomes" id="UP000215289">
    <property type="component" value="Unassembled WGS sequence"/>
</dbReference>
<sequence length="126" mass="14829">MSDNEDTGGYNPLNDDAMRWYYRTAARIQQTLNDYYALEEETREFHAHLEDVARTLRESCQQLRAICENATPPVSDETTNEFERLLAFTMNVKWQLFHAVEEIRKGIEAHNPASWVNYQLRRAAME</sequence>
<name>A0A421D1F3_9EURO</name>
<keyword evidence="2" id="KW-1185">Reference proteome</keyword>
<protein>
    <submittedName>
        <fullName evidence="1">Uncharacterized protein</fullName>
    </submittedName>
</protein>
<reference evidence="1 2" key="1">
    <citation type="submission" date="2018-08" db="EMBL/GenBank/DDBJ databases">
        <title>Draft genome sequences of two Aspergillus turcosus clinical strains isolated from bronchoalveolar lavage fluid: one azole-susceptible and the other azole-resistant.</title>
        <authorList>
            <person name="Parent-Michaud M."/>
            <person name="Dufresne P.J."/>
            <person name="Fournier E."/>
            <person name="Martineau C."/>
            <person name="Moreira S."/>
            <person name="Perkins V."/>
            <person name="De Repentigny L."/>
            <person name="Dufresne S.F."/>
        </authorList>
    </citation>
    <scope>NUCLEOTIDE SEQUENCE [LARGE SCALE GENOMIC DNA]</scope>
    <source>
        <strain evidence="1">HMR AF 1038</strain>
    </source>
</reference>
<proteinExistence type="predicted"/>
<dbReference type="EMBL" id="NIDN02000131">
    <property type="protein sequence ID" value="RLL95929.1"/>
    <property type="molecule type" value="Genomic_DNA"/>
</dbReference>
<evidence type="ECO:0000313" key="1">
    <source>
        <dbReference type="EMBL" id="RLL95929.1"/>
    </source>
</evidence>
<comment type="caution">
    <text evidence="1">The sequence shown here is derived from an EMBL/GenBank/DDBJ whole genome shotgun (WGS) entry which is preliminary data.</text>
</comment>